<reference evidence="1 2" key="2">
    <citation type="submission" date="2019-01" db="EMBL/GenBank/DDBJ databases">
        <title>The decoding of complex shrimp genome reveals the adaptation for benthos swimmer, frequently molting mechanism and breeding impact on genome.</title>
        <authorList>
            <person name="Sun Y."/>
            <person name="Gao Y."/>
            <person name="Yu Y."/>
        </authorList>
    </citation>
    <scope>NUCLEOTIDE SEQUENCE [LARGE SCALE GENOMIC DNA]</scope>
    <source>
        <tissue evidence="1">Muscle</tissue>
    </source>
</reference>
<proteinExistence type="predicted"/>
<keyword evidence="2" id="KW-1185">Reference proteome</keyword>
<sequence length="149" mass="15438">MSLSTAVLKTVQGKGCTVSKAASACISACHKHTLTGGEGKMTLEQAQQQPCQKMHQVVGSQVAATAYIPLPPNVEELQASEKCASPMVPVVVSDLVPVVVQDTTPSLDPGVISSSFLPSFLRSGVGGARRDLLLSPRSVVGLTVNCHVS</sequence>
<organism evidence="1 2">
    <name type="scientific">Penaeus vannamei</name>
    <name type="common">Whiteleg shrimp</name>
    <name type="synonym">Litopenaeus vannamei</name>
    <dbReference type="NCBI Taxonomy" id="6689"/>
    <lineage>
        <taxon>Eukaryota</taxon>
        <taxon>Metazoa</taxon>
        <taxon>Ecdysozoa</taxon>
        <taxon>Arthropoda</taxon>
        <taxon>Crustacea</taxon>
        <taxon>Multicrustacea</taxon>
        <taxon>Malacostraca</taxon>
        <taxon>Eumalacostraca</taxon>
        <taxon>Eucarida</taxon>
        <taxon>Decapoda</taxon>
        <taxon>Dendrobranchiata</taxon>
        <taxon>Penaeoidea</taxon>
        <taxon>Penaeidae</taxon>
        <taxon>Penaeus</taxon>
    </lineage>
</organism>
<dbReference type="AlphaFoldDB" id="A0A3R7QP00"/>
<evidence type="ECO:0000313" key="1">
    <source>
        <dbReference type="EMBL" id="ROT73458.1"/>
    </source>
</evidence>
<name>A0A3R7QP00_PENVA</name>
<evidence type="ECO:0000313" key="2">
    <source>
        <dbReference type="Proteomes" id="UP000283509"/>
    </source>
</evidence>
<dbReference type="EMBL" id="QCYY01002026">
    <property type="protein sequence ID" value="ROT73458.1"/>
    <property type="molecule type" value="Genomic_DNA"/>
</dbReference>
<reference evidence="1 2" key="1">
    <citation type="submission" date="2018-04" db="EMBL/GenBank/DDBJ databases">
        <authorList>
            <person name="Zhang X."/>
            <person name="Yuan J."/>
            <person name="Li F."/>
            <person name="Xiang J."/>
        </authorList>
    </citation>
    <scope>NUCLEOTIDE SEQUENCE [LARGE SCALE GENOMIC DNA]</scope>
    <source>
        <tissue evidence="1">Muscle</tissue>
    </source>
</reference>
<dbReference type="Proteomes" id="UP000283509">
    <property type="component" value="Unassembled WGS sequence"/>
</dbReference>
<comment type="caution">
    <text evidence="1">The sequence shown here is derived from an EMBL/GenBank/DDBJ whole genome shotgun (WGS) entry which is preliminary data.</text>
</comment>
<gene>
    <name evidence="1" type="ORF">C7M84_008123</name>
</gene>
<protein>
    <submittedName>
        <fullName evidence="1">Uncharacterized protein</fullName>
    </submittedName>
</protein>
<accession>A0A3R7QP00</accession>
<dbReference type="OrthoDB" id="6378063at2759"/>